<keyword evidence="1 4" id="KW-0378">Hydrolase</keyword>
<dbReference type="PRINTS" id="PR00111">
    <property type="entry name" value="ABHYDROLASE"/>
</dbReference>
<evidence type="ECO:0000259" key="3">
    <source>
        <dbReference type="Pfam" id="PF00561"/>
    </source>
</evidence>
<dbReference type="Gene3D" id="3.40.50.1820">
    <property type="entry name" value="alpha/beta hydrolase"/>
    <property type="match status" value="1"/>
</dbReference>
<dbReference type="EMBL" id="JACATZ010000003">
    <property type="protein sequence ID" value="NWJ47826.1"/>
    <property type="molecule type" value="Genomic_DNA"/>
</dbReference>
<dbReference type="RefSeq" id="WP_341471603.1">
    <property type="nucleotide sequence ID" value="NZ_CP128400.1"/>
</dbReference>
<reference evidence="4 6" key="1">
    <citation type="submission" date="2020-06" db="EMBL/GenBank/DDBJ databases">
        <title>Anoxygenic phototrophic Chloroflexota member uses a Type I reaction center.</title>
        <authorList>
            <person name="Tsuji J.M."/>
            <person name="Shaw N.A."/>
            <person name="Nagashima S."/>
            <person name="Venkiteswaran J."/>
            <person name="Schiff S.L."/>
            <person name="Hanada S."/>
            <person name="Tank M."/>
            <person name="Neufeld J.D."/>
        </authorList>
    </citation>
    <scope>NUCLEOTIDE SEQUENCE [LARGE SCALE GENOMIC DNA]</scope>
    <source>
        <strain evidence="4">L227-S17</strain>
    </source>
</reference>
<reference evidence="5" key="2">
    <citation type="journal article" date="2024" name="Nature">
        <title>Anoxygenic phototroph of the Chloroflexota uses a type I reaction centre.</title>
        <authorList>
            <person name="Tsuji J.M."/>
            <person name="Shaw N.A."/>
            <person name="Nagashima S."/>
            <person name="Venkiteswaran J.J."/>
            <person name="Schiff S.L."/>
            <person name="Watanabe T."/>
            <person name="Fukui M."/>
            <person name="Hanada S."/>
            <person name="Tank M."/>
            <person name="Neufeld J.D."/>
        </authorList>
    </citation>
    <scope>NUCLEOTIDE SEQUENCE</scope>
    <source>
        <strain evidence="5">L227-S17</strain>
    </source>
</reference>
<keyword evidence="2" id="KW-0472">Membrane</keyword>
<keyword evidence="7" id="KW-1185">Reference proteome</keyword>
<feature type="transmembrane region" description="Helical" evidence="2">
    <location>
        <begin position="143"/>
        <end position="166"/>
    </location>
</feature>
<dbReference type="InterPro" id="IPR000639">
    <property type="entry name" value="Epox_hydrolase-like"/>
</dbReference>
<evidence type="ECO:0000313" key="7">
    <source>
        <dbReference type="Proteomes" id="UP001431572"/>
    </source>
</evidence>
<dbReference type="InterPro" id="IPR050266">
    <property type="entry name" value="AB_hydrolase_sf"/>
</dbReference>
<organism evidence="4 6">
    <name type="scientific">Candidatus Chlorohelix allophototropha</name>
    <dbReference type="NCBI Taxonomy" id="3003348"/>
    <lineage>
        <taxon>Bacteria</taxon>
        <taxon>Bacillati</taxon>
        <taxon>Chloroflexota</taxon>
        <taxon>Chloroflexia</taxon>
        <taxon>Candidatus Chloroheliales</taxon>
        <taxon>Candidatus Chloroheliaceae</taxon>
        <taxon>Candidatus Chlorohelix</taxon>
    </lineage>
</organism>
<evidence type="ECO:0000313" key="4">
    <source>
        <dbReference type="EMBL" id="NWJ47826.1"/>
    </source>
</evidence>
<name>A0A8T7M727_9CHLR</name>
<accession>A0A8T7M727</accession>
<dbReference type="SUPFAM" id="SSF53474">
    <property type="entry name" value="alpha/beta-Hydrolases"/>
    <property type="match status" value="1"/>
</dbReference>
<sequence length="286" mass="33111">MCWDEIEINNFRREGVNIRYRFFKGDDSADPLVFVHGWAGSQDDWMSLFEDNCQRGITCLAYDAPGFGISQFDSKAESQRADFSIERYMGDLLALLDHLKLQRIRLVGHSWGGVVAMRFAARYPDRVSGLVVIGGAYYDPHNWIHLIFKWISWVMVWLIIAVKPLLRRYKRARKFAVRRYTYRPLAEHEAEVVMNDVICSDNRTLEKTLWSGYTVKFKEVCPAITSPTLYVSGKYDQVAPPMFVKPFVDMTPGSHYAELAKCGHFPMQEVPELLIETLNSFWEKTS</sequence>
<dbReference type="Proteomes" id="UP001431572">
    <property type="component" value="Chromosome 2"/>
</dbReference>
<evidence type="ECO:0000313" key="6">
    <source>
        <dbReference type="Proteomes" id="UP000521676"/>
    </source>
</evidence>
<proteinExistence type="predicted"/>
<evidence type="ECO:0000256" key="2">
    <source>
        <dbReference type="SAM" id="Phobius"/>
    </source>
</evidence>
<dbReference type="PANTHER" id="PTHR43798">
    <property type="entry name" value="MONOACYLGLYCEROL LIPASE"/>
    <property type="match status" value="1"/>
</dbReference>
<gene>
    <name evidence="4" type="ORF">HXX08_18390</name>
    <name evidence="5" type="ORF">OZ401_003360</name>
</gene>
<keyword evidence="2" id="KW-0812">Transmembrane</keyword>
<dbReference type="AlphaFoldDB" id="A0A8T7M727"/>
<dbReference type="GO" id="GO:0016020">
    <property type="term" value="C:membrane"/>
    <property type="evidence" value="ECO:0007669"/>
    <property type="project" value="TreeGrafter"/>
</dbReference>
<dbReference type="Pfam" id="PF00561">
    <property type="entry name" value="Abhydrolase_1"/>
    <property type="match status" value="1"/>
</dbReference>
<dbReference type="EMBL" id="CP128400">
    <property type="protein sequence ID" value="WJW69731.1"/>
    <property type="molecule type" value="Genomic_DNA"/>
</dbReference>
<protein>
    <submittedName>
        <fullName evidence="4">Alpha/beta hydrolase</fullName>
    </submittedName>
</protein>
<feature type="domain" description="AB hydrolase-1" evidence="3">
    <location>
        <begin position="31"/>
        <end position="266"/>
    </location>
</feature>
<dbReference type="PANTHER" id="PTHR43798:SF31">
    <property type="entry name" value="AB HYDROLASE SUPERFAMILY PROTEIN YCLE"/>
    <property type="match status" value="1"/>
</dbReference>
<keyword evidence="2" id="KW-1133">Transmembrane helix</keyword>
<evidence type="ECO:0000313" key="5">
    <source>
        <dbReference type="EMBL" id="WJW69731.1"/>
    </source>
</evidence>
<dbReference type="InterPro" id="IPR000073">
    <property type="entry name" value="AB_hydrolase_1"/>
</dbReference>
<dbReference type="Proteomes" id="UP000521676">
    <property type="component" value="Unassembled WGS sequence"/>
</dbReference>
<dbReference type="GO" id="GO:0016787">
    <property type="term" value="F:hydrolase activity"/>
    <property type="evidence" value="ECO:0007669"/>
    <property type="project" value="UniProtKB-KW"/>
</dbReference>
<dbReference type="PRINTS" id="PR00412">
    <property type="entry name" value="EPOXHYDRLASE"/>
</dbReference>
<evidence type="ECO:0000256" key="1">
    <source>
        <dbReference type="ARBA" id="ARBA00022801"/>
    </source>
</evidence>
<dbReference type="InterPro" id="IPR029058">
    <property type="entry name" value="AB_hydrolase_fold"/>
</dbReference>